<dbReference type="InterPro" id="IPR011701">
    <property type="entry name" value="MFS"/>
</dbReference>
<dbReference type="GO" id="GO:0005886">
    <property type="term" value="C:plasma membrane"/>
    <property type="evidence" value="ECO:0007669"/>
    <property type="project" value="UniProtKB-SubCell"/>
</dbReference>
<dbReference type="Pfam" id="PF07690">
    <property type="entry name" value="MFS_1"/>
    <property type="match status" value="1"/>
</dbReference>
<dbReference type="AlphaFoldDB" id="A0A543DIK7"/>
<keyword evidence="2" id="KW-0813">Transport</keyword>
<evidence type="ECO:0000256" key="1">
    <source>
        <dbReference type="ARBA" id="ARBA00004651"/>
    </source>
</evidence>
<evidence type="ECO:0000259" key="8">
    <source>
        <dbReference type="PROSITE" id="PS50850"/>
    </source>
</evidence>
<dbReference type="InterPro" id="IPR020846">
    <property type="entry name" value="MFS_dom"/>
</dbReference>
<accession>A0A543DIK7</accession>
<feature type="domain" description="Major facilitator superfamily (MFS) profile" evidence="8">
    <location>
        <begin position="23"/>
        <end position="512"/>
    </location>
</feature>
<evidence type="ECO:0000256" key="6">
    <source>
        <dbReference type="ARBA" id="ARBA00023136"/>
    </source>
</evidence>
<feature type="transmembrane region" description="Helical" evidence="7">
    <location>
        <begin position="277"/>
        <end position="302"/>
    </location>
</feature>
<dbReference type="PROSITE" id="PS50850">
    <property type="entry name" value="MFS"/>
    <property type="match status" value="1"/>
</dbReference>
<feature type="transmembrane region" description="Helical" evidence="7">
    <location>
        <begin position="174"/>
        <end position="197"/>
    </location>
</feature>
<feature type="transmembrane region" description="Helical" evidence="7">
    <location>
        <begin position="209"/>
        <end position="228"/>
    </location>
</feature>
<feature type="transmembrane region" description="Helical" evidence="7">
    <location>
        <begin position="114"/>
        <end position="135"/>
    </location>
</feature>
<dbReference type="SUPFAM" id="SSF103473">
    <property type="entry name" value="MFS general substrate transporter"/>
    <property type="match status" value="1"/>
</dbReference>
<comment type="caution">
    <text evidence="9">The sequence shown here is derived from an EMBL/GenBank/DDBJ whole genome shotgun (WGS) entry which is preliminary data.</text>
</comment>
<sequence>MTLVPFRLVTRSEPRAGRREWTGLAVLALPALLASMDLSVLFMATPWLAADLTPTGPQLLWIMDVYGFLMAGLLLTMGALGDRIGRRRLLLIGAAAFGTASVLAAYAPSAELLVLARALLGVGGATLAPSTLALLRGMFVDDAQRRAAIGIWTAAFTSGFALGPIVGGLLLERFWWGALFLINVPVMVLLLVLGPVLLPESRDPHPARFDPVSALLSMAAVLPVVYGVKELVHAGAVAWTGLLAVVSGLAFGAVFVLRQARMADPLVDVGLFRNSAFSAAFGGYVVMVVASSGMGYLAVQYLQVVLDIRPFTAALWQLPAIAGTVLGIGLVTGLARSVRPALLAGAGLLVAATGFLLVSRVGVDSAPAAVMTAYAVVTLGTGMVAPLAIDLIVGTAPPHKAGSVAGLGEAGAEFGGALGITVLGSIAAAVYTAQTRAALPAGLLPAAADAATETLGGAVAVAEQLPDAPAAALRATAEHAFTAGFTTAATVGSALLAVTAAIVTVRLWNLRPVPAAPAP</sequence>
<gene>
    <name evidence="9" type="ORF">FB558_4926</name>
</gene>
<feature type="transmembrane region" description="Helical" evidence="7">
    <location>
        <begin position="89"/>
        <end position="108"/>
    </location>
</feature>
<reference evidence="9 10" key="1">
    <citation type="submission" date="2019-06" db="EMBL/GenBank/DDBJ databases">
        <title>Sequencing the genomes of 1000 actinobacteria strains.</title>
        <authorList>
            <person name="Klenk H.-P."/>
        </authorList>
    </citation>
    <scope>NUCLEOTIDE SEQUENCE [LARGE SCALE GENOMIC DNA]</scope>
    <source>
        <strain evidence="9 10">DSM 45301</strain>
    </source>
</reference>
<proteinExistence type="predicted"/>
<dbReference type="Gene3D" id="1.20.1250.20">
    <property type="entry name" value="MFS general substrate transporter like domains"/>
    <property type="match status" value="1"/>
</dbReference>
<feature type="transmembrane region" description="Helical" evidence="7">
    <location>
        <begin position="234"/>
        <end position="257"/>
    </location>
</feature>
<protein>
    <submittedName>
        <fullName evidence="9">DHA2 family multidrug resistance protein-like MFS transporter</fullName>
    </submittedName>
</protein>
<evidence type="ECO:0000256" key="5">
    <source>
        <dbReference type="ARBA" id="ARBA00022989"/>
    </source>
</evidence>
<evidence type="ECO:0000256" key="3">
    <source>
        <dbReference type="ARBA" id="ARBA00022475"/>
    </source>
</evidence>
<evidence type="ECO:0000313" key="10">
    <source>
        <dbReference type="Proteomes" id="UP000315677"/>
    </source>
</evidence>
<feature type="transmembrane region" description="Helical" evidence="7">
    <location>
        <begin position="59"/>
        <end position="77"/>
    </location>
</feature>
<evidence type="ECO:0000256" key="7">
    <source>
        <dbReference type="SAM" id="Phobius"/>
    </source>
</evidence>
<dbReference type="GO" id="GO:0022857">
    <property type="term" value="F:transmembrane transporter activity"/>
    <property type="evidence" value="ECO:0007669"/>
    <property type="project" value="InterPro"/>
</dbReference>
<evidence type="ECO:0000313" key="9">
    <source>
        <dbReference type="EMBL" id="TQM09176.1"/>
    </source>
</evidence>
<organism evidence="9 10">
    <name type="scientific">Pseudonocardia kunmingensis</name>
    <dbReference type="NCBI Taxonomy" id="630975"/>
    <lineage>
        <taxon>Bacteria</taxon>
        <taxon>Bacillati</taxon>
        <taxon>Actinomycetota</taxon>
        <taxon>Actinomycetes</taxon>
        <taxon>Pseudonocardiales</taxon>
        <taxon>Pseudonocardiaceae</taxon>
        <taxon>Pseudonocardia</taxon>
    </lineage>
</organism>
<dbReference type="InterPro" id="IPR036259">
    <property type="entry name" value="MFS_trans_sf"/>
</dbReference>
<dbReference type="InterPro" id="IPR001958">
    <property type="entry name" value="Tet-R_TetA/multi-R_MdtG-like"/>
</dbReference>
<name>A0A543DIK7_9PSEU</name>
<feature type="transmembrane region" description="Helical" evidence="7">
    <location>
        <begin position="314"/>
        <end position="335"/>
    </location>
</feature>
<comment type="subcellular location">
    <subcellularLocation>
        <location evidence="1">Cell membrane</location>
        <topology evidence="1">Multi-pass membrane protein</topology>
    </subcellularLocation>
</comment>
<feature type="transmembrane region" description="Helical" evidence="7">
    <location>
        <begin position="369"/>
        <end position="393"/>
    </location>
</feature>
<keyword evidence="10" id="KW-1185">Reference proteome</keyword>
<dbReference type="EMBL" id="VFPA01000003">
    <property type="protein sequence ID" value="TQM09176.1"/>
    <property type="molecule type" value="Genomic_DNA"/>
</dbReference>
<dbReference type="PANTHER" id="PTHR42718">
    <property type="entry name" value="MAJOR FACILITATOR SUPERFAMILY MULTIDRUG TRANSPORTER MFSC"/>
    <property type="match status" value="1"/>
</dbReference>
<evidence type="ECO:0000256" key="4">
    <source>
        <dbReference type="ARBA" id="ARBA00022692"/>
    </source>
</evidence>
<dbReference type="Proteomes" id="UP000315677">
    <property type="component" value="Unassembled WGS sequence"/>
</dbReference>
<keyword evidence="3" id="KW-1003">Cell membrane</keyword>
<evidence type="ECO:0000256" key="2">
    <source>
        <dbReference type="ARBA" id="ARBA00022448"/>
    </source>
</evidence>
<feature type="transmembrane region" description="Helical" evidence="7">
    <location>
        <begin position="21"/>
        <end position="47"/>
    </location>
</feature>
<keyword evidence="6 7" id="KW-0472">Membrane</keyword>
<feature type="transmembrane region" description="Helical" evidence="7">
    <location>
        <begin position="147"/>
        <end position="168"/>
    </location>
</feature>
<feature type="transmembrane region" description="Helical" evidence="7">
    <location>
        <begin position="342"/>
        <end position="363"/>
    </location>
</feature>
<keyword evidence="4 7" id="KW-0812">Transmembrane</keyword>
<dbReference type="PRINTS" id="PR01035">
    <property type="entry name" value="TCRTETA"/>
</dbReference>
<dbReference type="PANTHER" id="PTHR42718:SF47">
    <property type="entry name" value="METHYL VIOLOGEN RESISTANCE PROTEIN SMVA"/>
    <property type="match status" value="1"/>
</dbReference>
<keyword evidence="5 7" id="KW-1133">Transmembrane helix</keyword>
<dbReference type="CDD" id="cd17321">
    <property type="entry name" value="MFS_MMR_MDR_like"/>
    <property type="match status" value="1"/>
</dbReference>